<protein>
    <recommendedName>
        <fullName evidence="2">SWIM-type domain-containing protein</fullName>
    </recommendedName>
</protein>
<feature type="domain" description="SWIM-type" evidence="2">
    <location>
        <begin position="78"/>
        <end position="118"/>
    </location>
</feature>
<dbReference type="GO" id="GO:0008270">
    <property type="term" value="F:zinc ion binding"/>
    <property type="evidence" value="ECO:0007669"/>
    <property type="project" value="UniProtKB-KW"/>
</dbReference>
<gene>
    <name evidence="3" type="ORF">NP493_3544g00014</name>
</gene>
<reference evidence="3" key="1">
    <citation type="journal article" date="2023" name="Mol. Biol. Evol.">
        <title>Third-Generation Sequencing Reveals the Adaptive Role of the Epigenome in Three Deep-Sea Polychaetes.</title>
        <authorList>
            <person name="Perez M."/>
            <person name="Aroh O."/>
            <person name="Sun Y."/>
            <person name="Lan Y."/>
            <person name="Juniper S.K."/>
            <person name="Young C.R."/>
            <person name="Angers B."/>
            <person name="Qian P.Y."/>
        </authorList>
    </citation>
    <scope>NUCLEOTIDE SEQUENCE</scope>
    <source>
        <strain evidence="3">R07B-5</strain>
    </source>
</reference>
<evidence type="ECO:0000313" key="3">
    <source>
        <dbReference type="EMBL" id="KAK2147011.1"/>
    </source>
</evidence>
<comment type="caution">
    <text evidence="3">The sequence shown here is derived from an EMBL/GenBank/DDBJ whole genome shotgun (WGS) entry which is preliminary data.</text>
</comment>
<organism evidence="3 4">
    <name type="scientific">Ridgeia piscesae</name>
    <name type="common">Tubeworm</name>
    <dbReference type="NCBI Taxonomy" id="27915"/>
    <lineage>
        <taxon>Eukaryota</taxon>
        <taxon>Metazoa</taxon>
        <taxon>Spiralia</taxon>
        <taxon>Lophotrochozoa</taxon>
        <taxon>Annelida</taxon>
        <taxon>Polychaeta</taxon>
        <taxon>Sedentaria</taxon>
        <taxon>Canalipalpata</taxon>
        <taxon>Sabellida</taxon>
        <taxon>Siboglinidae</taxon>
        <taxon>Ridgeia</taxon>
    </lineage>
</organism>
<evidence type="ECO:0000259" key="2">
    <source>
        <dbReference type="PROSITE" id="PS50966"/>
    </source>
</evidence>
<sequence length="244" mass="27588">MSVPHATHYRDVTGNTILPPVSTHTVNQFLHPLGTNLNRNAKELYDDRFIRFMRFCKKVETTFLRTQCRAKMRRSTTYDIDLSLDEQGNILHTQCECAAGMGPYAHCKHIRAAFLPLVDYGCGKAMKLELTCTETVQSFHRPRRLHNGSPVKAEHLDMSINNTNVIFNPIPQAHRVDSKTTFTRVSNATINFAASSTVNPALMQIISPANMHAFDNDHDYCTLTPSEHYLQADTLTHISEEQAT</sequence>
<accession>A0AAD9MX53</accession>
<dbReference type="InterPro" id="IPR007527">
    <property type="entry name" value="Znf_SWIM"/>
</dbReference>
<keyword evidence="1" id="KW-0863">Zinc-finger</keyword>
<evidence type="ECO:0000256" key="1">
    <source>
        <dbReference type="PROSITE-ProRule" id="PRU00325"/>
    </source>
</evidence>
<evidence type="ECO:0000313" key="4">
    <source>
        <dbReference type="Proteomes" id="UP001209878"/>
    </source>
</evidence>
<dbReference type="PROSITE" id="PS50966">
    <property type="entry name" value="ZF_SWIM"/>
    <property type="match status" value="1"/>
</dbReference>
<name>A0AAD9MX53_RIDPI</name>
<dbReference type="AlphaFoldDB" id="A0AAD9MX53"/>
<dbReference type="EMBL" id="JAODUO010003528">
    <property type="protein sequence ID" value="KAK2147011.1"/>
    <property type="molecule type" value="Genomic_DNA"/>
</dbReference>
<keyword evidence="1" id="KW-0479">Metal-binding</keyword>
<dbReference type="Proteomes" id="UP001209878">
    <property type="component" value="Unassembled WGS sequence"/>
</dbReference>
<keyword evidence="1" id="KW-0862">Zinc</keyword>
<keyword evidence="4" id="KW-1185">Reference proteome</keyword>
<proteinExistence type="predicted"/>